<dbReference type="RefSeq" id="WP_188367759.1">
    <property type="nucleotide sequence ID" value="NZ_BMDT01000006.1"/>
</dbReference>
<feature type="binding site" evidence="5">
    <location>
        <position position="230"/>
    </location>
    <ligand>
        <name>3-dehydroquinate</name>
        <dbReference type="ChEBI" id="CHEBI:32364"/>
    </ligand>
</feature>
<dbReference type="InterPro" id="IPR013785">
    <property type="entry name" value="Aldolase_TIM"/>
</dbReference>
<feature type="binding site" evidence="5">
    <location>
        <begin position="41"/>
        <end position="43"/>
    </location>
    <ligand>
        <name>3-dehydroquinate</name>
        <dbReference type="ChEBI" id="CHEBI:32364"/>
    </ligand>
</feature>
<feature type="active site" description="Proton donor/acceptor" evidence="5">
    <location>
        <position position="138"/>
    </location>
</feature>
<dbReference type="FunFam" id="3.20.20.70:FF:000047">
    <property type="entry name" value="3-dehydroquinate dehydratase"/>
    <property type="match status" value="1"/>
</dbReference>
<evidence type="ECO:0000256" key="1">
    <source>
        <dbReference type="ARBA" id="ARBA00001864"/>
    </source>
</evidence>
<evidence type="ECO:0000256" key="2">
    <source>
        <dbReference type="ARBA" id="ARBA00023141"/>
    </source>
</evidence>
<dbReference type="PANTHER" id="PTHR43699">
    <property type="entry name" value="3-DEHYDROQUINATE DEHYDRATASE"/>
    <property type="match status" value="1"/>
</dbReference>
<dbReference type="EMBL" id="BMDT01000006">
    <property type="protein sequence ID" value="GGI65922.1"/>
    <property type="molecule type" value="Genomic_DNA"/>
</dbReference>
<evidence type="ECO:0000256" key="3">
    <source>
        <dbReference type="ARBA" id="ARBA00023239"/>
    </source>
</evidence>
<dbReference type="AlphaFoldDB" id="A0A917JHF7"/>
<feature type="active site" description="Schiff-base intermediate with substrate" evidence="5">
    <location>
        <position position="165"/>
    </location>
</feature>
<name>A0A917JHF7_9ENTE</name>
<keyword evidence="7" id="KW-1185">Reference proteome</keyword>
<comment type="subunit">
    <text evidence="5">Homodimer.</text>
</comment>
<dbReference type="GO" id="GO:0009073">
    <property type="term" value="P:aromatic amino acid family biosynthetic process"/>
    <property type="evidence" value="ECO:0007669"/>
    <property type="project" value="UniProtKB-KW"/>
</dbReference>
<keyword evidence="3 5" id="KW-0456">Lyase</keyword>
<keyword evidence="2 5" id="KW-0057">Aromatic amino acid biosynthesis</keyword>
<dbReference type="Proteomes" id="UP000622610">
    <property type="component" value="Unassembled WGS sequence"/>
</dbReference>
<evidence type="ECO:0000256" key="4">
    <source>
        <dbReference type="ARBA" id="ARBA00023270"/>
    </source>
</evidence>
<gene>
    <name evidence="5 6" type="primary">aroD</name>
    <name evidence="6" type="ORF">GCM10011482_15760</name>
</gene>
<dbReference type="GO" id="GO:0003855">
    <property type="term" value="F:3-dehydroquinate dehydratase activity"/>
    <property type="evidence" value="ECO:0007669"/>
    <property type="project" value="UniProtKB-UniRule"/>
</dbReference>
<dbReference type="GO" id="GO:0008652">
    <property type="term" value="P:amino acid biosynthetic process"/>
    <property type="evidence" value="ECO:0007669"/>
    <property type="project" value="UniProtKB-KW"/>
</dbReference>
<evidence type="ECO:0000313" key="6">
    <source>
        <dbReference type="EMBL" id="GGI65922.1"/>
    </source>
</evidence>
<comment type="similarity">
    <text evidence="5">Belongs to the type-I 3-dehydroquinase family.</text>
</comment>
<comment type="caution">
    <text evidence="6">The sequence shown here is derived from an EMBL/GenBank/DDBJ whole genome shotgun (WGS) entry which is preliminary data.</text>
</comment>
<dbReference type="SUPFAM" id="SSF51569">
    <property type="entry name" value="Aldolase"/>
    <property type="match status" value="1"/>
</dbReference>
<proteinExistence type="inferred from homology"/>
<dbReference type="InterPro" id="IPR001381">
    <property type="entry name" value="DHquinase_I"/>
</dbReference>
<organism evidence="6 7">
    <name type="scientific">Enterococcus alcedinis</name>
    <dbReference type="NCBI Taxonomy" id="1274384"/>
    <lineage>
        <taxon>Bacteria</taxon>
        <taxon>Bacillati</taxon>
        <taxon>Bacillota</taxon>
        <taxon>Bacilli</taxon>
        <taxon>Lactobacillales</taxon>
        <taxon>Enterococcaceae</taxon>
        <taxon>Enterococcus</taxon>
    </lineage>
</organism>
<comment type="pathway">
    <text evidence="5">Metabolic intermediate biosynthesis; chorismate biosynthesis; chorismate from D-erythrose 4-phosphate and phosphoenolpyruvate: step 3/7.</text>
</comment>
<dbReference type="CDD" id="cd00502">
    <property type="entry name" value="DHQase_I"/>
    <property type="match status" value="1"/>
</dbReference>
<feature type="binding site" evidence="5">
    <location>
        <position position="226"/>
    </location>
    <ligand>
        <name>3-dehydroquinate</name>
        <dbReference type="ChEBI" id="CHEBI:32364"/>
    </ligand>
</feature>
<dbReference type="HAMAP" id="MF_00214">
    <property type="entry name" value="AroD"/>
    <property type="match status" value="1"/>
</dbReference>
<dbReference type="Pfam" id="PF01487">
    <property type="entry name" value="DHquinase_I"/>
    <property type="match status" value="1"/>
</dbReference>
<dbReference type="PANTHER" id="PTHR43699:SF1">
    <property type="entry name" value="3-DEHYDROQUINATE DEHYDRATASE"/>
    <property type="match status" value="1"/>
</dbReference>
<dbReference type="GO" id="GO:0009423">
    <property type="term" value="P:chorismate biosynthetic process"/>
    <property type="evidence" value="ECO:0007669"/>
    <property type="project" value="UniProtKB-UniRule"/>
</dbReference>
<dbReference type="Gene3D" id="3.20.20.70">
    <property type="entry name" value="Aldolase class I"/>
    <property type="match status" value="1"/>
</dbReference>
<accession>A0A917JHF7</accession>
<comment type="function">
    <text evidence="5">Involved in the third step of the chorismate pathway, which leads to the biosynthesis of aromatic amino acids. Catalyzes the cis-dehydration of 3-dehydroquinate (DHQ) and introduces the first double bond of the aromatic ring to yield 3-dehydroshikimate.</text>
</comment>
<dbReference type="EC" id="4.2.1.10" evidence="5"/>
<dbReference type="PROSITE" id="PS01028">
    <property type="entry name" value="DEHYDROQUINASE_I"/>
    <property type="match status" value="1"/>
</dbReference>
<comment type="catalytic activity">
    <reaction evidence="1 5">
        <text>3-dehydroquinate = 3-dehydroshikimate + H2O</text>
        <dbReference type="Rhea" id="RHEA:21096"/>
        <dbReference type="ChEBI" id="CHEBI:15377"/>
        <dbReference type="ChEBI" id="CHEBI:16630"/>
        <dbReference type="ChEBI" id="CHEBI:32364"/>
        <dbReference type="EC" id="4.2.1.10"/>
    </reaction>
</comment>
<keyword evidence="5" id="KW-0028">Amino-acid biosynthesis</keyword>
<protein>
    <recommendedName>
        <fullName evidence="5">3-dehydroquinate dehydratase</fullName>
        <shortName evidence="5">3-dehydroquinase</shortName>
        <ecNumber evidence="5">4.2.1.10</ecNumber>
    </recommendedName>
    <alternativeName>
        <fullName evidence="5">Type I DHQase</fullName>
    </alternativeName>
    <alternativeName>
        <fullName evidence="5">Type I dehydroquinase</fullName>
        <shortName evidence="5">DHQ1</shortName>
    </alternativeName>
</protein>
<reference evidence="6" key="2">
    <citation type="submission" date="2020-09" db="EMBL/GenBank/DDBJ databases">
        <authorList>
            <person name="Sun Q."/>
            <person name="Sedlacek I."/>
        </authorList>
    </citation>
    <scope>NUCLEOTIDE SEQUENCE</scope>
    <source>
        <strain evidence="6">CCM 8433</strain>
    </source>
</reference>
<evidence type="ECO:0000256" key="5">
    <source>
        <dbReference type="HAMAP-Rule" id="MF_00214"/>
    </source>
</evidence>
<feature type="binding site" evidence="5">
    <location>
        <position position="16"/>
    </location>
    <ligand>
        <name>3-dehydroquinate</name>
        <dbReference type="ChEBI" id="CHEBI:32364"/>
    </ligand>
</feature>
<dbReference type="NCBIfam" id="TIGR01093">
    <property type="entry name" value="aroD"/>
    <property type="match status" value="1"/>
</dbReference>
<dbReference type="InterPro" id="IPR018508">
    <property type="entry name" value="3-dehydroquinate_DH_AS"/>
</dbReference>
<feature type="binding site" evidence="5">
    <location>
        <position position="77"/>
    </location>
    <ligand>
        <name>3-dehydroquinate</name>
        <dbReference type="ChEBI" id="CHEBI:32364"/>
    </ligand>
</feature>
<keyword evidence="4 5" id="KW-0704">Schiff base</keyword>
<dbReference type="InterPro" id="IPR050146">
    <property type="entry name" value="Type-I_3-dehydroquinase"/>
</dbReference>
<sequence length="244" mass="27122">MEKKNLTMDQLNVCVSLTAKDRDSLLEQAKLIAESTAHIAEWRVDYYDERDDFEKIIQVLPELKEALGEKQLLFTFRTLEEGGEAAIRLPRYKELCLTISQSKQIDLIDIELARVEFLGRQFIQEVKASGVKVILSNHDFEKTPDDATLIFRIGVMHQFGADIGKIATMPQTLPDVLRVMGLVTKARAFYQLPLAVISMGDLGKISRVSAGVTGSILTFGAIGDVSAPGQIPVTELTRMIENLA</sequence>
<reference evidence="6" key="1">
    <citation type="journal article" date="2014" name="Int. J. Syst. Evol. Microbiol.">
        <title>Complete genome sequence of Corynebacterium casei LMG S-19264T (=DSM 44701T), isolated from a smear-ripened cheese.</title>
        <authorList>
            <consortium name="US DOE Joint Genome Institute (JGI-PGF)"/>
            <person name="Walter F."/>
            <person name="Albersmeier A."/>
            <person name="Kalinowski J."/>
            <person name="Ruckert C."/>
        </authorList>
    </citation>
    <scope>NUCLEOTIDE SEQUENCE</scope>
    <source>
        <strain evidence="6">CCM 8433</strain>
    </source>
</reference>
<feature type="binding site" evidence="5">
    <location>
        <position position="207"/>
    </location>
    <ligand>
        <name>3-dehydroquinate</name>
        <dbReference type="ChEBI" id="CHEBI:32364"/>
    </ligand>
</feature>
<dbReference type="GO" id="GO:0046279">
    <property type="term" value="P:3,4-dihydroxybenzoate biosynthetic process"/>
    <property type="evidence" value="ECO:0007669"/>
    <property type="project" value="UniProtKB-ARBA"/>
</dbReference>
<evidence type="ECO:0000313" key="7">
    <source>
        <dbReference type="Proteomes" id="UP000622610"/>
    </source>
</evidence>